<dbReference type="RefSeq" id="WP_012386165.1">
    <property type="nucleotide sequence ID" value="NC_010581.1"/>
</dbReference>
<evidence type="ECO:0000313" key="2">
    <source>
        <dbReference type="Proteomes" id="UP000001695"/>
    </source>
</evidence>
<dbReference type="EMBL" id="CP001016">
    <property type="protein sequence ID" value="ACB96817.1"/>
    <property type="molecule type" value="Genomic_DNA"/>
</dbReference>
<dbReference type="Pfam" id="PF22752">
    <property type="entry name" value="DUF488-N3i"/>
    <property type="match status" value="1"/>
</dbReference>
<reference evidence="2" key="1">
    <citation type="submission" date="2008-03" db="EMBL/GenBank/DDBJ databases">
        <title>Complete sequence of chromosome of Beijerinckia indica subsp. indica ATCC 9039.</title>
        <authorList>
            <consortium name="US DOE Joint Genome Institute"/>
            <person name="Copeland A."/>
            <person name="Lucas S."/>
            <person name="Lapidus A."/>
            <person name="Glavina del Rio T."/>
            <person name="Dalin E."/>
            <person name="Tice H."/>
            <person name="Bruce D."/>
            <person name="Goodwin L."/>
            <person name="Pitluck S."/>
            <person name="LaButti K."/>
            <person name="Schmutz J."/>
            <person name="Larimer F."/>
            <person name="Land M."/>
            <person name="Hauser L."/>
            <person name="Kyrpides N."/>
            <person name="Mikhailova N."/>
            <person name="Dunfield P.F."/>
            <person name="Dedysh S.N."/>
            <person name="Liesack W."/>
            <person name="Saw J.H."/>
            <person name="Alam M."/>
            <person name="Chen Y."/>
            <person name="Murrell J.C."/>
            <person name="Richardson P."/>
        </authorList>
    </citation>
    <scope>NUCLEOTIDE SEQUENCE [LARGE SCALE GENOMIC DNA]</scope>
    <source>
        <strain evidence="2">ATCC 9039 / DSM 1715 / NCIMB 8712</strain>
    </source>
</reference>
<protein>
    <recommendedName>
        <fullName evidence="3">Uroporphyrin-III C-methyltransferase</fullName>
    </recommendedName>
</protein>
<keyword evidence="2" id="KW-1185">Reference proteome</keyword>
<dbReference type="PANTHER" id="PTHR36849">
    <property type="entry name" value="CYTOPLASMIC PROTEIN-RELATED"/>
    <property type="match status" value="1"/>
</dbReference>
<dbReference type="Proteomes" id="UP000001695">
    <property type="component" value="Chromosome"/>
</dbReference>
<dbReference type="InterPro" id="IPR052552">
    <property type="entry name" value="YeaO-like"/>
</dbReference>
<sequence>MASRNELQIKRVYEPADDDDGARVLIDRVWPRGVTKQAAALSLWLKEIAPSAALRKWFGHDPTRFQEFQRRYRAELDHNEIAVSHVRDLLKKGRVTLLYGAHDMTHNNAIVLRDYIGEQEHSPLKG</sequence>
<reference evidence="1 2" key="2">
    <citation type="journal article" date="2010" name="J. Bacteriol.">
        <title>Complete genome sequence of Beijerinckia indica subsp. indica.</title>
        <authorList>
            <person name="Tamas I."/>
            <person name="Dedysh S.N."/>
            <person name="Liesack W."/>
            <person name="Stott M.B."/>
            <person name="Alam M."/>
            <person name="Murrell J.C."/>
            <person name="Dunfield P.F."/>
        </authorList>
    </citation>
    <scope>NUCLEOTIDE SEQUENCE [LARGE SCALE GENOMIC DNA]</scope>
    <source>
        <strain evidence="2">ATCC 9039 / DSM 1715 / NCIMB 8712</strain>
    </source>
</reference>
<dbReference type="eggNOG" id="COG3189">
    <property type="taxonomic scope" value="Bacteria"/>
</dbReference>
<accession>B2ID52</accession>
<organism evidence="1 2">
    <name type="scientific">Beijerinckia indica subsp. indica (strain ATCC 9039 / DSM 1715 / NCIMB 8712)</name>
    <dbReference type="NCBI Taxonomy" id="395963"/>
    <lineage>
        <taxon>Bacteria</taxon>
        <taxon>Pseudomonadati</taxon>
        <taxon>Pseudomonadota</taxon>
        <taxon>Alphaproteobacteria</taxon>
        <taxon>Hyphomicrobiales</taxon>
        <taxon>Beijerinckiaceae</taxon>
        <taxon>Beijerinckia</taxon>
    </lineage>
</organism>
<proteinExistence type="predicted"/>
<evidence type="ECO:0000313" key="1">
    <source>
        <dbReference type="EMBL" id="ACB96817.1"/>
    </source>
</evidence>
<dbReference type="PANTHER" id="PTHR36849:SF1">
    <property type="entry name" value="CYTOPLASMIC PROTEIN"/>
    <property type="match status" value="1"/>
</dbReference>
<dbReference type="KEGG" id="bid:Bind_3257"/>
<evidence type="ECO:0008006" key="3">
    <source>
        <dbReference type="Google" id="ProtNLM"/>
    </source>
</evidence>
<gene>
    <name evidence="1" type="ordered locus">Bind_3257</name>
</gene>
<name>B2ID52_BEII9</name>
<dbReference type="OrthoDB" id="9790745at2"/>
<dbReference type="HOGENOM" id="CLU_137928_0_0_5"/>
<dbReference type="AlphaFoldDB" id="B2ID52"/>
<dbReference type="STRING" id="395963.Bind_3257"/>